<organism evidence="2 3">
    <name type="scientific">Novosphingobium aromaticivorans (strain ATCC 700278 / DSM 12444 / CCUG 56034 / CIP 105152 / NBRC 16084 / F199)</name>
    <dbReference type="NCBI Taxonomy" id="279238"/>
    <lineage>
        <taxon>Bacteria</taxon>
        <taxon>Pseudomonadati</taxon>
        <taxon>Pseudomonadota</taxon>
        <taxon>Alphaproteobacteria</taxon>
        <taxon>Sphingomonadales</taxon>
        <taxon>Sphingomonadaceae</taxon>
        <taxon>Novosphingobium</taxon>
    </lineage>
</organism>
<dbReference type="STRING" id="279238.Saro_0650"/>
<dbReference type="EMBL" id="CP000248">
    <property type="protein sequence ID" value="ABD25097.1"/>
    <property type="molecule type" value="Genomic_DNA"/>
</dbReference>
<dbReference type="AlphaFoldDB" id="Q2GAM6"/>
<sequence length="99" mass="10916">MKREGRLRAALFPSGPDGPFRKRRFQMKLKVLEQIHVSAVSSDTLRRGQEIEVSNAAGEDLLKFHPDKFEQVAGKCGGAKKAAVPENKQAPKPDNKFGA</sequence>
<name>Q2GAM6_NOVAD</name>
<keyword evidence="3" id="KW-1185">Reference proteome</keyword>
<evidence type="ECO:0000313" key="2">
    <source>
        <dbReference type="EMBL" id="ABD25097.1"/>
    </source>
</evidence>
<dbReference type="KEGG" id="nar:Saro_0650"/>
<evidence type="ECO:0000313" key="3">
    <source>
        <dbReference type="Proteomes" id="UP000009134"/>
    </source>
</evidence>
<dbReference type="Proteomes" id="UP000009134">
    <property type="component" value="Chromosome"/>
</dbReference>
<dbReference type="eggNOG" id="ENOG502ZXPD">
    <property type="taxonomic scope" value="Bacteria"/>
</dbReference>
<dbReference type="HOGENOM" id="CLU_2317459_0_0_5"/>
<feature type="region of interest" description="Disordered" evidence="1">
    <location>
        <begin position="78"/>
        <end position="99"/>
    </location>
</feature>
<reference evidence="3" key="1">
    <citation type="submission" date="2006-01" db="EMBL/GenBank/DDBJ databases">
        <title>Complete sequence of Novosphingobium aromaticivorans DSM 12444.</title>
        <authorList>
            <consortium name="US DOE Joint Genome Institute"/>
            <person name="Copeland A."/>
            <person name="Lucas S."/>
            <person name="Lapidus A."/>
            <person name="Barry K."/>
            <person name="Detter J.C."/>
            <person name="Glavina T."/>
            <person name="Hammon N."/>
            <person name="Israni S."/>
            <person name="Pitluck S."/>
            <person name="Chain P."/>
            <person name="Malfatti S."/>
            <person name="Shin M."/>
            <person name="Vergez L."/>
            <person name="Schmutz J."/>
            <person name="Larimer F."/>
            <person name="Land M."/>
            <person name="Kyrpides N."/>
            <person name="Ivanova N."/>
            <person name="Fredrickson J."/>
            <person name="Balkwill D."/>
            <person name="Romine M.F."/>
            <person name="Richardson P."/>
        </authorList>
    </citation>
    <scope>NUCLEOTIDE SEQUENCE [LARGE SCALE GENOMIC DNA]</scope>
    <source>
        <strain evidence="3">ATCC 700278 / DSM 12444 / CCUG 56034 / CIP 105152 / NBRC 16084 / F199</strain>
    </source>
</reference>
<evidence type="ECO:0000256" key="1">
    <source>
        <dbReference type="SAM" id="MobiDB-lite"/>
    </source>
</evidence>
<proteinExistence type="predicted"/>
<accession>Q2GAM6</accession>
<feature type="compositionally biased region" description="Basic and acidic residues" evidence="1">
    <location>
        <begin position="89"/>
        <end position="99"/>
    </location>
</feature>
<protein>
    <submittedName>
        <fullName evidence="2">Uncharacterized protein</fullName>
    </submittedName>
</protein>
<gene>
    <name evidence="2" type="ordered locus">Saro_0650</name>
</gene>